<keyword evidence="2 4" id="KW-0378">Hydrolase</keyword>
<dbReference type="RefSeq" id="WP_269598482.1">
    <property type="nucleotide sequence ID" value="NZ_CP114584.1"/>
</dbReference>
<organism evidence="4 5">
    <name type="scientific">Salinivibrio proteolyticus</name>
    <dbReference type="NCBI Taxonomy" id="334715"/>
    <lineage>
        <taxon>Bacteria</taxon>
        <taxon>Pseudomonadati</taxon>
        <taxon>Pseudomonadota</taxon>
        <taxon>Gammaproteobacteria</taxon>
        <taxon>Vibrionales</taxon>
        <taxon>Vibrionaceae</taxon>
        <taxon>Salinivibrio</taxon>
    </lineage>
</organism>
<keyword evidence="1" id="KW-0479">Metal-binding</keyword>
<dbReference type="Proteomes" id="UP001164676">
    <property type="component" value="Chromosome"/>
</dbReference>
<name>A0ABY7LI09_9GAMM</name>
<dbReference type="SUPFAM" id="SSF56784">
    <property type="entry name" value="HAD-like"/>
    <property type="match status" value="1"/>
</dbReference>
<dbReference type="Pfam" id="PF12710">
    <property type="entry name" value="HAD"/>
    <property type="match status" value="1"/>
</dbReference>
<dbReference type="Gene3D" id="1.20.1440.100">
    <property type="entry name" value="SG protein - dephosphorylation function"/>
    <property type="match status" value="1"/>
</dbReference>
<evidence type="ECO:0000256" key="3">
    <source>
        <dbReference type="ARBA" id="ARBA00022842"/>
    </source>
</evidence>
<accession>A0ABY7LI09</accession>
<dbReference type="NCBIfam" id="TIGR01490">
    <property type="entry name" value="HAD-SF-IB-hyp1"/>
    <property type="match status" value="1"/>
</dbReference>
<dbReference type="Gene3D" id="3.40.50.1000">
    <property type="entry name" value="HAD superfamily/HAD-like"/>
    <property type="match status" value="1"/>
</dbReference>
<evidence type="ECO:0000256" key="1">
    <source>
        <dbReference type="ARBA" id="ARBA00022723"/>
    </source>
</evidence>
<keyword evidence="5" id="KW-1185">Reference proteome</keyword>
<dbReference type="InterPro" id="IPR023214">
    <property type="entry name" value="HAD_sf"/>
</dbReference>
<dbReference type="EMBL" id="CP114584">
    <property type="protein sequence ID" value="WBA15969.1"/>
    <property type="molecule type" value="Genomic_DNA"/>
</dbReference>
<evidence type="ECO:0000313" key="4">
    <source>
        <dbReference type="EMBL" id="WBA15969.1"/>
    </source>
</evidence>
<proteinExistence type="predicted"/>
<keyword evidence="3" id="KW-0460">Magnesium</keyword>
<dbReference type="PANTHER" id="PTHR43344">
    <property type="entry name" value="PHOSPHOSERINE PHOSPHATASE"/>
    <property type="match status" value="1"/>
</dbReference>
<gene>
    <name evidence="4" type="ORF">N7E60_06840</name>
</gene>
<sequence>MSSPLYVFDMDDTLINGDCAMLFNAFLVEKGVVTQSDFLKEDQRLMQLYTQGKLDMASYLQFAMAPLTDLSVEQVHALVEECLHTKILPKQFAESKTLLAQLDRDGIDRVIISASVTFLVEAVGHHLGIPDALGIDLVTAHNRYTATIAGIPSYREGKVARLEAWLNGQSTDYSAIHFFTDSINDLPLCLYADYVYLVNPCSQLRAQADQPNWTILRWE</sequence>
<evidence type="ECO:0000313" key="5">
    <source>
        <dbReference type="Proteomes" id="UP001164676"/>
    </source>
</evidence>
<dbReference type="InterPro" id="IPR006385">
    <property type="entry name" value="HAD_hydro_SerB1"/>
</dbReference>
<dbReference type="InterPro" id="IPR050582">
    <property type="entry name" value="HAD-like_SerB"/>
</dbReference>
<dbReference type="NCBIfam" id="TIGR01488">
    <property type="entry name" value="HAD-SF-IB"/>
    <property type="match status" value="1"/>
</dbReference>
<dbReference type="InterPro" id="IPR036412">
    <property type="entry name" value="HAD-like_sf"/>
</dbReference>
<reference evidence="4" key="1">
    <citation type="submission" date="2022-09" db="EMBL/GenBank/DDBJ databases">
        <authorList>
            <person name="Li Z.-J."/>
        </authorList>
    </citation>
    <scope>NUCLEOTIDE SEQUENCE</scope>
    <source>
        <strain evidence="4">TGB10</strain>
    </source>
</reference>
<dbReference type="CDD" id="cd02612">
    <property type="entry name" value="HAD_PGPPase"/>
    <property type="match status" value="1"/>
</dbReference>
<evidence type="ECO:0000256" key="2">
    <source>
        <dbReference type="ARBA" id="ARBA00022801"/>
    </source>
</evidence>
<dbReference type="GO" id="GO:0016787">
    <property type="term" value="F:hydrolase activity"/>
    <property type="evidence" value="ECO:0007669"/>
    <property type="project" value="UniProtKB-KW"/>
</dbReference>
<dbReference type="PANTHER" id="PTHR43344:SF13">
    <property type="entry name" value="PHOSPHATASE RV3661-RELATED"/>
    <property type="match status" value="1"/>
</dbReference>
<protein>
    <submittedName>
        <fullName evidence="4">HAD-IB family hydrolase</fullName>
    </submittedName>
</protein>